<dbReference type="SUPFAM" id="SSF52087">
    <property type="entry name" value="CRAL/TRIO domain"/>
    <property type="match status" value="1"/>
</dbReference>
<sequence length="472" mass="52863">MEHDNLHATAQPLHLCRELRAMAIDHLQTLQSTSIVNINSEVDFLSDACMSRFLTARNGNLKKSLKLLQRSWHWRSTRDIPLETMSPAFPSIRMRLMNDGLTGKIHLPCYDRFGRPVVVFDNSVQNTQNEADQMKFLSYCFDLACKAMVLSPSQSSQKRLMPQISSPPSATPPTSPITKHVIFMRLDRFSILNNPPMSTTKMTLEALMNVYCERMGLVICYNCPQYFVMVYRLLSGLIDKKTKGKVVLVGQGTCKVGSANDRKLRDVLGENYRDILKLDLPYLGKGGGAKDANGEVYEVTPGYDCGTMFNDRCVKIEEEYEKVRSTKILDHVAMRLKEEGFRVETDFGEIGDVEGEHEIGVVGNGNLNGTTTTTKKKKKTMRKRLSKGIKKIFTSPTKSKNKQNGEKGHGVSNGGGMNGVNNDVVRRFSGKGESERGGSLDNGEAAREGRRGRIVVWSLIFLAAIIFYNRLK</sequence>
<evidence type="ECO:0000313" key="4">
    <source>
        <dbReference type="EMBL" id="GMI10240.1"/>
    </source>
</evidence>
<dbReference type="InterPro" id="IPR036865">
    <property type="entry name" value="CRAL-TRIO_dom_sf"/>
</dbReference>
<evidence type="ECO:0000256" key="1">
    <source>
        <dbReference type="SAM" id="MobiDB-lite"/>
    </source>
</evidence>
<dbReference type="InterPro" id="IPR001251">
    <property type="entry name" value="CRAL-TRIO_dom"/>
</dbReference>
<dbReference type="PROSITE" id="PS50191">
    <property type="entry name" value="CRAL_TRIO"/>
    <property type="match status" value="1"/>
</dbReference>
<reference evidence="5" key="1">
    <citation type="journal article" date="2023" name="Commun. Biol.">
        <title>Genome analysis of Parmales, the sister group of diatoms, reveals the evolutionary specialization of diatoms from phago-mixotrophs to photoautotrophs.</title>
        <authorList>
            <person name="Ban H."/>
            <person name="Sato S."/>
            <person name="Yoshikawa S."/>
            <person name="Yamada K."/>
            <person name="Nakamura Y."/>
            <person name="Ichinomiya M."/>
            <person name="Sato N."/>
            <person name="Blanc-Mathieu R."/>
            <person name="Endo H."/>
            <person name="Kuwata A."/>
            <person name="Ogata H."/>
        </authorList>
    </citation>
    <scope>NUCLEOTIDE SEQUENCE [LARGE SCALE GENOMIC DNA]</scope>
    <source>
        <strain evidence="5">NIES 3699</strain>
    </source>
</reference>
<protein>
    <recommendedName>
        <fullName evidence="3">CRAL-TRIO domain-containing protein</fullName>
    </recommendedName>
</protein>
<gene>
    <name evidence="4" type="ORF">TrVE_jg90</name>
</gene>
<name>A0A9W7FDM8_9STRA</name>
<accession>A0A9W7FDM8</accession>
<dbReference type="AlphaFoldDB" id="A0A9W7FDM8"/>
<dbReference type="SUPFAM" id="SSF46938">
    <property type="entry name" value="CRAL/TRIO N-terminal domain"/>
    <property type="match status" value="1"/>
</dbReference>
<feature type="domain" description="CRAL-TRIO" evidence="3">
    <location>
        <begin position="93"/>
        <end position="292"/>
    </location>
</feature>
<feature type="region of interest" description="Disordered" evidence="1">
    <location>
        <begin position="393"/>
        <end position="424"/>
    </location>
</feature>
<keyword evidence="2" id="KW-0812">Transmembrane</keyword>
<dbReference type="EMBL" id="BRXX01000412">
    <property type="protein sequence ID" value="GMI10240.1"/>
    <property type="molecule type" value="Genomic_DNA"/>
</dbReference>
<dbReference type="InterPro" id="IPR036273">
    <property type="entry name" value="CRAL/TRIO_N_dom_sf"/>
</dbReference>
<keyword evidence="2" id="KW-0472">Membrane</keyword>
<comment type="caution">
    <text evidence="4">The sequence shown here is derived from an EMBL/GenBank/DDBJ whole genome shotgun (WGS) entry which is preliminary data.</text>
</comment>
<evidence type="ECO:0000256" key="2">
    <source>
        <dbReference type="SAM" id="Phobius"/>
    </source>
</evidence>
<dbReference type="CDD" id="cd00170">
    <property type="entry name" value="SEC14"/>
    <property type="match status" value="1"/>
</dbReference>
<feature type="transmembrane region" description="Helical" evidence="2">
    <location>
        <begin position="454"/>
        <end position="471"/>
    </location>
</feature>
<dbReference type="GO" id="GO:0008526">
    <property type="term" value="F:phosphatidylinositol transfer activity"/>
    <property type="evidence" value="ECO:0007669"/>
    <property type="project" value="TreeGrafter"/>
</dbReference>
<keyword evidence="5" id="KW-1185">Reference proteome</keyword>
<dbReference type="PANTHER" id="PTHR45824">
    <property type="entry name" value="GH16843P"/>
    <property type="match status" value="1"/>
</dbReference>
<dbReference type="Proteomes" id="UP001165160">
    <property type="component" value="Unassembled WGS sequence"/>
</dbReference>
<dbReference type="InterPro" id="IPR052578">
    <property type="entry name" value="PI_Transfer_CRAL-TRIO"/>
</dbReference>
<evidence type="ECO:0000259" key="3">
    <source>
        <dbReference type="PROSITE" id="PS50191"/>
    </source>
</evidence>
<dbReference type="Pfam" id="PF00650">
    <property type="entry name" value="CRAL_TRIO"/>
    <property type="match status" value="1"/>
</dbReference>
<proteinExistence type="predicted"/>
<organism evidence="4 5">
    <name type="scientific">Triparma verrucosa</name>
    <dbReference type="NCBI Taxonomy" id="1606542"/>
    <lineage>
        <taxon>Eukaryota</taxon>
        <taxon>Sar</taxon>
        <taxon>Stramenopiles</taxon>
        <taxon>Ochrophyta</taxon>
        <taxon>Bolidophyceae</taxon>
        <taxon>Parmales</taxon>
        <taxon>Triparmaceae</taxon>
        <taxon>Triparma</taxon>
    </lineage>
</organism>
<evidence type="ECO:0000313" key="5">
    <source>
        <dbReference type="Proteomes" id="UP001165160"/>
    </source>
</evidence>
<dbReference type="PANTHER" id="PTHR45824:SF6">
    <property type="entry name" value="F16L1.9 PROTEIN"/>
    <property type="match status" value="1"/>
</dbReference>
<dbReference type="Gene3D" id="3.40.525.10">
    <property type="entry name" value="CRAL-TRIO lipid binding domain"/>
    <property type="match status" value="1"/>
</dbReference>
<dbReference type="SMART" id="SM00516">
    <property type="entry name" value="SEC14"/>
    <property type="match status" value="1"/>
</dbReference>
<keyword evidence="2" id="KW-1133">Transmembrane helix</keyword>